<dbReference type="InterPro" id="IPR017452">
    <property type="entry name" value="GPCR_Rhodpsn_7TM"/>
</dbReference>
<dbReference type="SUPFAM" id="SSF81321">
    <property type="entry name" value="Family A G protein-coupled receptor-like"/>
    <property type="match status" value="1"/>
</dbReference>
<dbReference type="Gene3D" id="1.20.1070.10">
    <property type="entry name" value="Rhodopsin 7-helix transmembrane proteins"/>
    <property type="match status" value="1"/>
</dbReference>
<sequence length="102" mass="11463">MMLAISDSLVLISNTFLDDFLGRGLYYLTNERIMIKLDTYSLTSCRIMELIGCWFVFNSGCLLVAFSIDRVNCLFWPLRCRSDGGIGIATLACSFIIVIGFI</sequence>
<proteinExistence type="predicted"/>
<dbReference type="GO" id="GO:0016020">
    <property type="term" value="C:membrane"/>
    <property type="evidence" value="ECO:0007669"/>
    <property type="project" value="UniProtKB-SubCell"/>
</dbReference>
<organism evidence="7 8">
    <name type="scientific">Trichobilharzia regenti</name>
    <name type="common">Nasal bird schistosome</name>
    <dbReference type="NCBI Taxonomy" id="157069"/>
    <lineage>
        <taxon>Eukaryota</taxon>
        <taxon>Metazoa</taxon>
        <taxon>Spiralia</taxon>
        <taxon>Lophotrochozoa</taxon>
        <taxon>Platyhelminthes</taxon>
        <taxon>Trematoda</taxon>
        <taxon>Digenea</taxon>
        <taxon>Strigeidida</taxon>
        <taxon>Schistosomatoidea</taxon>
        <taxon>Schistosomatidae</taxon>
        <taxon>Trichobilharzia</taxon>
    </lineage>
</organism>
<dbReference type="WBParaSite" id="TREG1_94070.1">
    <property type="protein sequence ID" value="TREG1_94070.1"/>
    <property type="gene ID" value="TREG1_94070"/>
</dbReference>
<feature type="transmembrane region" description="Helical" evidence="5">
    <location>
        <begin position="80"/>
        <end position="101"/>
    </location>
</feature>
<name>A0AA85KN71_TRIRE</name>
<evidence type="ECO:0000313" key="7">
    <source>
        <dbReference type="Proteomes" id="UP000050795"/>
    </source>
</evidence>
<comment type="subcellular location">
    <subcellularLocation>
        <location evidence="1">Membrane</location>
    </subcellularLocation>
</comment>
<evidence type="ECO:0000256" key="3">
    <source>
        <dbReference type="ARBA" id="ARBA00022989"/>
    </source>
</evidence>
<dbReference type="AlphaFoldDB" id="A0AA85KN71"/>
<evidence type="ECO:0000256" key="4">
    <source>
        <dbReference type="ARBA" id="ARBA00023136"/>
    </source>
</evidence>
<reference evidence="7" key="1">
    <citation type="submission" date="2022-06" db="EMBL/GenBank/DDBJ databases">
        <authorList>
            <person name="Berger JAMES D."/>
            <person name="Berger JAMES D."/>
        </authorList>
    </citation>
    <scope>NUCLEOTIDE SEQUENCE [LARGE SCALE GENOMIC DNA]</scope>
</reference>
<evidence type="ECO:0000256" key="5">
    <source>
        <dbReference type="SAM" id="Phobius"/>
    </source>
</evidence>
<keyword evidence="3 5" id="KW-1133">Transmembrane helix</keyword>
<dbReference type="PROSITE" id="PS50262">
    <property type="entry name" value="G_PROTEIN_RECEP_F1_2"/>
    <property type="match status" value="1"/>
</dbReference>
<accession>A0AA85KN71</accession>
<evidence type="ECO:0000256" key="2">
    <source>
        <dbReference type="ARBA" id="ARBA00022692"/>
    </source>
</evidence>
<reference evidence="8" key="2">
    <citation type="submission" date="2023-11" db="UniProtKB">
        <authorList>
            <consortium name="WormBaseParasite"/>
        </authorList>
    </citation>
    <scope>IDENTIFICATION</scope>
</reference>
<keyword evidence="4 5" id="KW-0472">Membrane</keyword>
<dbReference type="Proteomes" id="UP000050795">
    <property type="component" value="Unassembled WGS sequence"/>
</dbReference>
<evidence type="ECO:0000259" key="6">
    <source>
        <dbReference type="PROSITE" id="PS50262"/>
    </source>
</evidence>
<protein>
    <recommendedName>
        <fullName evidence="6">G-protein coupled receptors family 1 profile domain-containing protein</fullName>
    </recommendedName>
</protein>
<evidence type="ECO:0000256" key="1">
    <source>
        <dbReference type="ARBA" id="ARBA00004370"/>
    </source>
</evidence>
<keyword evidence="7" id="KW-1185">Reference proteome</keyword>
<keyword evidence="2 5" id="KW-0812">Transmembrane</keyword>
<evidence type="ECO:0000313" key="8">
    <source>
        <dbReference type="WBParaSite" id="TREG1_94070.1"/>
    </source>
</evidence>
<feature type="transmembrane region" description="Helical" evidence="5">
    <location>
        <begin position="47"/>
        <end position="68"/>
    </location>
</feature>
<feature type="domain" description="G-protein coupled receptors family 1 profile" evidence="6">
    <location>
        <begin position="1"/>
        <end position="102"/>
    </location>
</feature>